<feature type="compositionally biased region" description="Basic and acidic residues" evidence="1">
    <location>
        <begin position="180"/>
        <end position="214"/>
    </location>
</feature>
<keyword evidence="2" id="KW-1133">Transmembrane helix</keyword>
<accession>A0A6A5H9F6</accession>
<dbReference type="EMBL" id="WUAV01000003">
    <property type="protein sequence ID" value="KAF1763461.1"/>
    <property type="molecule type" value="Genomic_DNA"/>
</dbReference>
<gene>
    <name evidence="3" type="ORF">GCK72_011727</name>
</gene>
<dbReference type="GeneID" id="9801786"/>
<dbReference type="RefSeq" id="XP_003093055.2">
    <property type="nucleotide sequence ID" value="XM_003093007.2"/>
</dbReference>
<organism evidence="3 4">
    <name type="scientific">Caenorhabditis remanei</name>
    <name type="common">Caenorhabditis vulgaris</name>
    <dbReference type="NCBI Taxonomy" id="31234"/>
    <lineage>
        <taxon>Eukaryota</taxon>
        <taxon>Metazoa</taxon>
        <taxon>Ecdysozoa</taxon>
        <taxon>Nematoda</taxon>
        <taxon>Chromadorea</taxon>
        <taxon>Rhabditida</taxon>
        <taxon>Rhabditina</taxon>
        <taxon>Rhabditomorpha</taxon>
        <taxon>Rhabditoidea</taxon>
        <taxon>Rhabditidae</taxon>
        <taxon>Peloderinae</taxon>
        <taxon>Caenorhabditis</taxon>
    </lineage>
</organism>
<feature type="transmembrane region" description="Helical" evidence="2">
    <location>
        <begin position="89"/>
        <end position="107"/>
    </location>
</feature>
<evidence type="ECO:0000256" key="1">
    <source>
        <dbReference type="SAM" id="MobiDB-lite"/>
    </source>
</evidence>
<name>A0A6A5H9F6_CAERE</name>
<feature type="transmembrane region" description="Helical" evidence="2">
    <location>
        <begin position="19"/>
        <end position="39"/>
    </location>
</feature>
<evidence type="ECO:0000313" key="3">
    <source>
        <dbReference type="EMBL" id="KAF1763461.1"/>
    </source>
</evidence>
<feature type="region of interest" description="Disordered" evidence="1">
    <location>
        <begin position="158"/>
        <end position="214"/>
    </location>
</feature>
<dbReference type="Proteomes" id="UP000483820">
    <property type="component" value="Chromosome III"/>
</dbReference>
<proteinExistence type="predicted"/>
<comment type="caution">
    <text evidence="3">The sequence shown here is derived from an EMBL/GenBank/DDBJ whole genome shotgun (WGS) entry which is preliminary data.</text>
</comment>
<sequence>MASVDLNQRVWKYKAKHHLLIFCALRLLVSPIGLLGAFIDHSKLSSKDKKGGLGAFSTDIFGAIILVCYSLLVFNCCLGRFWFKFFCKIHVLGPIILICIEITDIIWPSKVLGIMMDHVREKWPAYKYGVIGAYISFFLGQLITLYLGICMAKLLDEPPRPPPRPSRRREEEGEEDSDSDEKVKKSSNKKEVTEKVDKSGKSGKLEKSKTKEEE</sequence>
<feature type="transmembrane region" description="Helical" evidence="2">
    <location>
        <begin position="60"/>
        <end position="83"/>
    </location>
</feature>
<feature type="transmembrane region" description="Helical" evidence="2">
    <location>
        <begin position="128"/>
        <end position="149"/>
    </location>
</feature>
<dbReference type="AlphaFoldDB" id="A0A6A5H9F6"/>
<dbReference type="KEGG" id="crq:GCK72_011727"/>
<keyword evidence="2" id="KW-0812">Transmembrane</keyword>
<evidence type="ECO:0000256" key="2">
    <source>
        <dbReference type="SAM" id="Phobius"/>
    </source>
</evidence>
<protein>
    <submittedName>
        <fullName evidence="3">Uncharacterized protein</fullName>
    </submittedName>
</protein>
<reference evidence="3 4" key="1">
    <citation type="submission" date="2019-12" db="EMBL/GenBank/DDBJ databases">
        <title>Chromosome-level assembly of the Caenorhabditis remanei genome.</title>
        <authorList>
            <person name="Teterina A.A."/>
            <person name="Willis J.H."/>
            <person name="Phillips P.C."/>
        </authorList>
    </citation>
    <scope>NUCLEOTIDE SEQUENCE [LARGE SCALE GENOMIC DNA]</scope>
    <source>
        <strain evidence="3 4">PX506</strain>
        <tissue evidence="3">Whole organism</tissue>
    </source>
</reference>
<keyword evidence="2" id="KW-0472">Membrane</keyword>
<dbReference type="CTD" id="9801786"/>
<evidence type="ECO:0000313" key="4">
    <source>
        <dbReference type="Proteomes" id="UP000483820"/>
    </source>
</evidence>